<reference evidence="3 4" key="1">
    <citation type="submission" date="2024-05" db="EMBL/GenBank/DDBJ databases">
        <title>Haplotype-resolved chromosome-level genome assembly of Huyou (Citrus changshanensis).</title>
        <authorList>
            <person name="Miao C."/>
            <person name="Chen W."/>
            <person name="Wu Y."/>
            <person name="Wang L."/>
            <person name="Zhao S."/>
            <person name="Grierson D."/>
            <person name="Xu C."/>
            <person name="Chen K."/>
        </authorList>
    </citation>
    <scope>NUCLEOTIDE SEQUENCE [LARGE SCALE GENOMIC DNA]</scope>
    <source>
        <strain evidence="3">01-14</strain>
        <tissue evidence="3">Leaf</tissue>
    </source>
</reference>
<feature type="domain" description="NB-ARC" evidence="2">
    <location>
        <begin position="1"/>
        <end position="101"/>
    </location>
</feature>
<accession>A0AAP0N0I5</accession>
<dbReference type="InterPro" id="IPR027417">
    <property type="entry name" value="P-loop_NTPase"/>
</dbReference>
<evidence type="ECO:0000313" key="3">
    <source>
        <dbReference type="EMBL" id="KAK9230665.1"/>
    </source>
</evidence>
<gene>
    <name evidence="3" type="ORF">WN944_023637</name>
</gene>
<name>A0AAP0N0I5_9ROSI</name>
<dbReference type="Pfam" id="PF07994">
    <property type="entry name" value="NAD_binding_5"/>
    <property type="match status" value="1"/>
</dbReference>
<dbReference type="InterPro" id="IPR036291">
    <property type="entry name" value="NAD(P)-bd_dom_sf"/>
</dbReference>
<dbReference type="GO" id="GO:0006021">
    <property type="term" value="P:inositol biosynthetic process"/>
    <property type="evidence" value="ECO:0007669"/>
    <property type="project" value="InterPro"/>
</dbReference>
<keyword evidence="4" id="KW-1185">Reference proteome</keyword>
<dbReference type="Gene3D" id="3.40.50.300">
    <property type="entry name" value="P-loop containing nucleotide triphosphate hydrolases"/>
    <property type="match status" value="1"/>
</dbReference>
<sequence length="298" mass="34613">MGGIGKTTLAQFAYNDSDVFEYFDKRMWVCVSDPFDELRIAKAIIEALEGFVPTFGELNSLLESIRASLVGKKFLLILDDMWTDDYSKWEPFHYCLKNGVRGSMSKSFYQYIVNVFKVQFSQATSSSYHRYSQSPMESKCYLNDENSFVTLKFAITVFFWLVYTFGLGWKQWLNCHWLCHITNRDKLQQANYYGSSYSSINMLSLILQRRRDLCLLKSILPMVNQYDIMFGGQDTSDKNFADSMARAKVFDVDLRKQSRNPLPESVTPISLLPIKDRVCHQCDQGNQERTNATNHQIY</sequence>
<comment type="caution">
    <text evidence="3">The sequence shown here is derived from an EMBL/GenBank/DDBJ whole genome shotgun (WGS) entry which is preliminary data.</text>
</comment>
<dbReference type="Pfam" id="PF00931">
    <property type="entry name" value="NB-ARC"/>
    <property type="match status" value="1"/>
</dbReference>
<dbReference type="Proteomes" id="UP001428341">
    <property type="component" value="Unassembled WGS sequence"/>
</dbReference>
<dbReference type="Gene3D" id="3.40.50.720">
    <property type="entry name" value="NAD(P)-binding Rossmann-like Domain"/>
    <property type="match status" value="1"/>
</dbReference>
<proteinExistence type="predicted"/>
<dbReference type="InterPro" id="IPR002587">
    <property type="entry name" value="Myo-inos-1-P_Synthase"/>
</dbReference>
<dbReference type="GO" id="GO:0043531">
    <property type="term" value="F:ADP binding"/>
    <property type="evidence" value="ECO:0007669"/>
    <property type="project" value="InterPro"/>
</dbReference>
<dbReference type="SUPFAM" id="SSF52540">
    <property type="entry name" value="P-loop containing nucleoside triphosphate hydrolases"/>
    <property type="match status" value="1"/>
</dbReference>
<evidence type="ECO:0000256" key="1">
    <source>
        <dbReference type="ARBA" id="ARBA00022821"/>
    </source>
</evidence>
<evidence type="ECO:0000259" key="2">
    <source>
        <dbReference type="Pfam" id="PF00931"/>
    </source>
</evidence>
<dbReference type="InterPro" id="IPR002182">
    <property type="entry name" value="NB-ARC"/>
</dbReference>
<dbReference type="PANTHER" id="PTHR36766">
    <property type="entry name" value="PLANT BROAD-SPECTRUM MILDEW RESISTANCE PROTEIN RPW8"/>
    <property type="match status" value="1"/>
</dbReference>
<dbReference type="AlphaFoldDB" id="A0AAP0N0I5"/>
<organism evidence="3 4">
    <name type="scientific">Citrus x changshan-huyou</name>
    <dbReference type="NCBI Taxonomy" id="2935761"/>
    <lineage>
        <taxon>Eukaryota</taxon>
        <taxon>Viridiplantae</taxon>
        <taxon>Streptophyta</taxon>
        <taxon>Embryophyta</taxon>
        <taxon>Tracheophyta</taxon>
        <taxon>Spermatophyta</taxon>
        <taxon>Magnoliopsida</taxon>
        <taxon>eudicotyledons</taxon>
        <taxon>Gunneridae</taxon>
        <taxon>Pentapetalae</taxon>
        <taxon>rosids</taxon>
        <taxon>malvids</taxon>
        <taxon>Sapindales</taxon>
        <taxon>Rutaceae</taxon>
        <taxon>Aurantioideae</taxon>
        <taxon>Citrus</taxon>
    </lineage>
</organism>
<dbReference type="SUPFAM" id="SSF51735">
    <property type="entry name" value="NAD(P)-binding Rossmann-fold domains"/>
    <property type="match status" value="1"/>
</dbReference>
<dbReference type="GO" id="GO:0008654">
    <property type="term" value="P:phospholipid biosynthetic process"/>
    <property type="evidence" value="ECO:0007669"/>
    <property type="project" value="InterPro"/>
</dbReference>
<dbReference type="PANTHER" id="PTHR36766:SF45">
    <property type="entry name" value="NB-ARC DOMAIN-CONTAINING PROTEIN"/>
    <property type="match status" value="1"/>
</dbReference>
<keyword evidence="1" id="KW-0611">Plant defense</keyword>
<protein>
    <recommendedName>
        <fullName evidence="2">NB-ARC domain-containing protein</fullName>
    </recommendedName>
</protein>
<evidence type="ECO:0000313" key="4">
    <source>
        <dbReference type="Proteomes" id="UP001428341"/>
    </source>
</evidence>
<dbReference type="GO" id="GO:0006952">
    <property type="term" value="P:defense response"/>
    <property type="evidence" value="ECO:0007669"/>
    <property type="project" value="UniProtKB-KW"/>
</dbReference>
<dbReference type="GO" id="GO:0004512">
    <property type="term" value="F:inositol-3-phosphate synthase activity"/>
    <property type="evidence" value="ECO:0007669"/>
    <property type="project" value="InterPro"/>
</dbReference>
<dbReference type="EMBL" id="JBCGBO010000001">
    <property type="protein sequence ID" value="KAK9230665.1"/>
    <property type="molecule type" value="Genomic_DNA"/>
</dbReference>